<dbReference type="EMBL" id="VDFR01000207">
    <property type="protein sequence ID" value="TNC31036.1"/>
    <property type="molecule type" value="Genomic_DNA"/>
</dbReference>
<name>A0A5C4MAN8_9ACTN</name>
<sequence length="135" mass="15067">GGHPVSAAVAMANLDIFEREGINEFVRANEDGFRSTLEKLLDLDIVGDVRGDGYFYGIELVKDKATKETFNEEESERLLRGFLSKALYDAGLYCRADDRGDPVIQLAPPLICDQEHFDEMEGILRSVITQGQNLL</sequence>
<protein>
    <submittedName>
        <fullName evidence="2">Aminotransferase class III-fold pyridoxal phosphate-dependent enzyme</fullName>
    </submittedName>
</protein>
<dbReference type="InterPro" id="IPR005814">
    <property type="entry name" value="Aminotrans_3"/>
</dbReference>
<gene>
    <name evidence="2" type="ORF">FHE65_32160</name>
</gene>
<dbReference type="OrthoDB" id="9801834at2"/>
<evidence type="ECO:0000256" key="1">
    <source>
        <dbReference type="ARBA" id="ARBA00008954"/>
    </source>
</evidence>
<dbReference type="GO" id="GO:0005829">
    <property type="term" value="C:cytosol"/>
    <property type="evidence" value="ECO:0007669"/>
    <property type="project" value="TreeGrafter"/>
</dbReference>
<dbReference type="PANTHER" id="PTHR43094">
    <property type="entry name" value="AMINOTRANSFERASE"/>
    <property type="match status" value="1"/>
</dbReference>
<dbReference type="AlphaFoldDB" id="A0A5C4MAN8"/>
<dbReference type="GO" id="GO:0030170">
    <property type="term" value="F:pyridoxal phosphate binding"/>
    <property type="evidence" value="ECO:0007669"/>
    <property type="project" value="InterPro"/>
</dbReference>
<organism evidence="2 3">
    <name type="scientific">Mumia zhuanghuii</name>
    <dbReference type="NCBI Taxonomy" id="2585211"/>
    <lineage>
        <taxon>Bacteria</taxon>
        <taxon>Bacillati</taxon>
        <taxon>Actinomycetota</taxon>
        <taxon>Actinomycetes</taxon>
        <taxon>Propionibacteriales</taxon>
        <taxon>Nocardioidaceae</taxon>
        <taxon>Mumia</taxon>
    </lineage>
</organism>
<comment type="caution">
    <text evidence="2">The sequence shown here is derived from an EMBL/GenBank/DDBJ whole genome shotgun (WGS) entry which is preliminary data.</text>
</comment>
<dbReference type="SUPFAM" id="SSF53383">
    <property type="entry name" value="PLP-dependent transferases"/>
    <property type="match status" value="1"/>
</dbReference>
<accession>A0A5C4MAN8</accession>
<evidence type="ECO:0000313" key="2">
    <source>
        <dbReference type="EMBL" id="TNC31036.1"/>
    </source>
</evidence>
<keyword evidence="2" id="KW-0032">Aminotransferase</keyword>
<reference evidence="2 3" key="1">
    <citation type="submission" date="2019-05" db="EMBL/GenBank/DDBJ databases">
        <title>Mumia sp. nov., isolated from the intestinal contents of plateau pika (Ochotona curzoniae) in the Qinghai-Tibet plateau of China.</title>
        <authorList>
            <person name="Tian Z."/>
        </authorList>
    </citation>
    <scope>NUCLEOTIDE SEQUENCE [LARGE SCALE GENOMIC DNA]</scope>
    <source>
        <strain evidence="3">527</strain>
    </source>
</reference>
<dbReference type="InterPro" id="IPR015424">
    <property type="entry name" value="PyrdxlP-dep_Trfase"/>
</dbReference>
<evidence type="ECO:0000313" key="3">
    <source>
        <dbReference type="Proteomes" id="UP000306740"/>
    </source>
</evidence>
<dbReference type="Gene3D" id="3.90.1150.10">
    <property type="entry name" value="Aspartate Aminotransferase, domain 1"/>
    <property type="match status" value="1"/>
</dbReference>
<feature type="non-terminal residue" evidence="2">
    <location>
        <position position="1"/>
    </location>
</feature>
<dbReference type="GO" id="GO:0008483">
    <property type="term" value="F:transaminase activity"/>
    <property type="evidence" value="ECO:0007669"/>
    <property type="project" value="UniProtKB-KW"/>
</dbReference>
<proteinExistence type="inferred from homology"/>
<comment type="similarity">
    <text evidence="1">Belongs to the class-III pyridoxal-phosphate-dependent aminotransferase family.</text>
</comment>
<keyword evidence="2" id="KW-0808">Transferase</keyword>
<dbReference type="Pfam" id="PF00202">
    <property type="entry name" value="Aminotran_3"/>
    <property type="match status" value="1"/>
</dbReference>
<dbReference type="InterPro" id="IPR015422">
    <property type="entry name" value="PyrdxlP-dep_Trfase_small"/>
</dbReference>
<dbReference type="RefSeq" id="WP_139107219.1">
    <property type="nucleotide sequence ID" value="NZ_VDFR01000207.1"/>
</dbReference>
<dbReference type="PANTHER" id="PTHR43094:SF1">
    <property type="entry name" value="AMINOTRANSFERASE CLASS-III"/>
    <property type="match status" value="1"/>
</dbReference>
<dbReference type="Proteomes" id="UP000306740">
    <property type="component" value="Unassembled WGS sequence"/>
</dbReference>